<comment type="caution">
    <text evidence="2">The sequence shown here is derived from an EMBL/GenBank/DDBJ whole genome shotgun (WGS) entry which is preliminary data.</text>
</comment>
<keyword evidence="1" id="KW-1133">Transmembrane helix</keyword>
<proteinExistence type="predicted"/>
<evidence type="ECO:0000313" key="3">
    <source>
        <dbReference type="Proteomes" id="UP000297295"/>
    </source>
</evidence>
<sequence>MVHSANGSPGTFAHVVQSIPNYSEIIILMLIMLLLWMSSDDIADFVYLMRDVFLYHGGP</sequence>
<evidence type="ECO:0000256" key="1">
    <source>
        <dbReference type="SAM" id="Phobius"/>
    </source>
</evidence>
<gene>
    <name evidence="2" type="ORF">CUN85_01855</name>
</gene>
<dbReference type="EMBL" id="PGGK01000002">
    <property type="protein sequence ID" value="TGC10923.1"/>
    <property type="molecule type" value="Genomic_DNA"/>
</dbReference>
<dbReference type="AlphaFoldDB" id="A0A4E0PZ48"/>
<dbReference type="Proteomes" id="UP000297295">
    <property type="component" value="Unassembled WGS sequence"/>
</dbReference>
<accession>A0A4E0PZ48</accession>
<name>A0A4E0PZ48_9EURY</name>
<evidence type="ECO:0000313" key="2">
    <source>
        <dbReference type="EMBL" id="TGC10923.1"/>
    </source>
</evidence>
<keyword evidence="1" id="KW-0812">Transmembrane</keyword>
<organism evidence="2 3">
    <name type="scientific">Methanolobus halotolerans</name>
    <dbReference type="NCBI Taxonomy" id="2052935"/>
    <lineage>
        <taxon>Archaea</taxon>
        <taxon>Methanobacteriati</taxon>
        <taxon>Methanobacteriota</taxon>
        <taxon>Stenosarchaea group</taxon>
        <taxon>Methanomicrobia</taxon>
        <taxon>Methanosarcinales</taxon>
        <taxon>Methanosarcinaceae</taxon>
        <taxon>Methanolobus</taxon>
    </lineage>
</organism>
<feature type="transmembrane region" description="Helical" evidence="1">
    <location>
        <begin position="21"/>
        <end position="39"/>
    </location>
</feature>
<keyword evidence="3" id="KW-1185">Reference proteome</keyword>
<protein>
    <submittedName>
        <fullName evidence="2">Uncharacterized protein</fullName>
    </submittedName>
</protein>
<reference evidence="2 3" key="1">
    <citation type="submission" date="2017-11" db="EMBL/GenBank/DDBJ databases">
        <title>Isolation and Characterization of Methanogenic Archaea from Saline Meromictic Lake at Siberia.</title>
        <authorList>
            <person name="Shen Y."/>
            <person name="Huang H.-H."/>
            <person name="Lai M.-C."/>
            <person name="Chen S.-C."/>
        </authorList>
    </citation>
    <scope>NUCLEOTIDE SEQUENCE [LARGE SCALE GENOMIC DNA]</scope>
    <source>
        <strain evidence="2 3">SY-01</strain>
    </source>
</reference>
<dbReference type="RefSeq" id="WP_135388453.1">
    <property type="nucleotide sequence ID" value="NZ_PGGK01000002.1"/>
</dbReference>
<keyword evidence="1" id="KW-0472">Membrane</keyword>